<gene>
    <name evidence="12" type="ORF">NEMVEDRAFT_v1g211454</name>
</gene>
<dbReference type="GO" id="GO:0016055">
    <property type="term" value="P:Wnt signaling pathway"/>
    <property type="evidence" value="ECO:0007669"/>
    <property type="project" value="UniProtKB-KW"/>
</dbReference>
<feature type="domain" description="CTCK" evidence="11">
    <location>
        <begin position="79"/>
        <end position="170"/>
    </location>
</feature>
<dbReference type="PANTHER" id="PTHR14903">
    <property type="entry name" value="SCLEROSTIN-RELATED"/>
    <property type="match status" value="1"/>
</dbReference>
<feature type="region of interest" description="Disordered" evidence="9">
    <location>
        <begin position="30"/>
        <end position="59"/>
    </location>
</feature>
<protein>
    <recommendedName>
        <fullName evidence="11">CTCK domain-containing protein</fullName>
    </recommendedName>
</protein>
<evidence type="ECO:0000256" key="9">
    <source>
        <dbReference type="SAM" id="MobiDB-lite"/>
    </source>
</evidence>
<feature type="compositionally biased region" description="Polar residues" evidence="9">
    <location>
        <begin position="38"/>
        <end position="54"/>
    </location>
</feature>
<organism evidence="12 13">
    <name type="scientific">Nematostella vectensis</name>
    <name type="common">Starlet sea anemone</name>
    <dbReference type="NCBI Taxonomy" id="45351"/>
    <lineage>
        <taxon>Eukaryota</taxon>
        <taxon>Metazoa</taxon>
        <taxon>Cnidaria</taxon>
        <taxon>Anthozoa</taxon>
        <taxon>Hexacorallia</taxon>
        <taxon>Actiniaria</taxon>
        <taxon>Edwardsiidae</taxon>
        <taxon>Nematostella</taxon>
    </lineage>
</organism>
<dbReference type="eggNOG" id="ENOG502S7H0">
    <property type="taxonomic scope" value="Eukaryota"/>
</dbReference>
<dbReference type="EMBL" id="DS469644">
    <property type="protein sequence ID" value="EDO37569.1"/>
    <property type="molecule type" value="Genomic_DNA"/>
</dbReference>
<evidence type="ECO:0000313" key="12">
    <source>
        <dbReference type="EMBL" id="EDO37569.1"/>
    </source>
</evidence>
<evidence type="ECO:0000256" key="4">
    <source>
        <dbReference type="ARBA" id="ARBA00022687"/>
    </source>
</evidence>
<dbReference type="PhylomeDB" id="A7SFF6"/>
<reference evidence="12 13" key="1">
    <citation type="journal article" date="2007" name="Science">
        <title>Sea anemone genome reveals ancestral eumetazoan gene repertoire and genomic organization.</title>
        <authorList>
            <person name="Putnam N.H."/>
            <person name="Srivastava M."/>
            <person name="Hellsten U."/>
            <person name="Dirks B."/>
            <person name="Chapman J."/>
            <person name="Salamov A."/>
            <person name="Terry A."/>
            <person name="Shapiro H."/>
            <person name="Lindquist E."/>
            <person name="Kapitonov V.V."/>
            <person name="Jurka J."/>
            <person name="Genikhovich G."/>
            <person name="Grigoriev I.V."/>
            <person name="Lucas S.M."/>
            <person name="Steele R.E."/>
            <person name="Finnerty J.R."/>
            <person name="Technau U."/>
            <person name="Martindale M.Q."/>
            <person name="Rokhsar D.S."/>
        </authorList>
    </citation>
    <scope>NUCLEOTIDE SEQUENCE [LARGE SCALE GENOMIC DNA]</scope>
    <source>
        <strain evidence="13">CH2 X CH6</strain>
    </source>
</reference>
<keyword evidence="3" id="KW-0964">Secreted</keyword>
<dbReference type="OrthoDB" id="6624188at2759"/>
<evidence type="ECO:0000256" key="8">
    <source>
        <dbReference type="PROSITE-ProRule" id="PRU00039"/>
    </source>
</evidence>
<comment type="subcellular location">
    <subcellularLocation>
        <location evidence="1">Secreted</location>
    </subcellularLocation>
</comment>
<dbReference type="Proteomes" id="UP000001593">
    <property type="component" value="Unassembled WGS sequence"/>
</dbReference>
<evidence type="ECO:0000313" key="13">
    <source>
        <dbReference type="Proteomes" id="UP000001593"/>
    </source>
</evidence>
<evidence type="ECO:0000256" key="2">
    <source>
        <dbReference type="ARBA" id="ARBA00007850"/>
    </source>
</evidence>
<comment type="caution">
    <text evidence="8">Lacks conserved residue(s) required for the propagation of feature annotation.</text>
</comment>
<accession>A7SFF6</accession>
<comment type="similarity">
    <text evidence="2">Belongs to the sclerostin family.</text>
</comment>
<dbReference type="InParanoid" id="A7SFF6"/>
<keyword evidence="7" id="KW-0325">Glycoprotein</keyword>
<evidence type="ECO:0000256" key="5">
    <source>
        <dbReference type="ARBA" id="ARBA00022729"/>
    </source>
</evidence>
<keyword evidence="4" id="KW-0879">Wnt signaling pathway</keyword>
<keyword evidence="13" id="KW-1185">Reference proteome</keyword>
<evidence type="ECO:0000256" key="3">
    <source>
        <dbReference type="ARBA" id="ARBA00022525"/>
    </source>
</evidence>
<evidence type="ECO:0000256" key="6">
    <source>
        <dbReference type="ARBA" id="ARBA00023157"/>
    </source>
</evidence>
<keyword evidence="5 10" id="KW-0732">Signal</keyword>
<keyword evidence="6" id="KW-1015">Disulfide bond</keyword>
<evidence type="ECO:0000256" key="1">
    <source>
        <dbReference type="ARBA" id="ARBA00004613"/>
    </source>
</evidence>
<dbReference type="PANTHER" id="PTHR14903:SF6">
    <property type="entry name" value="CTCK DOMAIN-CONTAINING PROTEIN"/>
    <property type="match status" value="1"/>
</dbReference>
<evidence type="ECO:0000259" key="11">
    <source>
        <dbReference type="PROSITE" id="PS01225"/>
    </source>
</evidence>
<dbReference type="FunCoup" id="A7SFF6">
    <property type="interactions" value="2"/>
</dbReference>
<dbReference type="GO" id="GO:0030178">
    <property type="term" value="P:negative regulation of Wnt signaling pathway"/>
    <property type="evidence" value="ECO:0000318"/>
    <property type="project" value="GO_Central"/>
</dbReference>
<dbReference type="STRING" id="45351.A7SFF6"/>
<feature type="signal peptide" evidence="10">
    <location>
        <begin position="1"/>
        <end position="24"/>
    </location>
</feature>
<dbReference type="OMA" id="CNDGTKR"/>
<evidence type="ECO:0000256" key="10">
    <source>
        <dbReference type="SAM" id="SignalP"/>
    </source>
</evidence>
<sequence length="189" mass="21584">MKLSATWWCCRFAVGLFILSLCCGSGLSHKHVRPERLTPTTKPRAPNTSNTSHGAKTVEENDLVLEQPKQQTGILNLGCVGIRIKRYVSNGFCTSNRAIKDMICEGRCLPMDELPFFPDYSKVLSATKREWRCVPDRKRRRNVNVTCNDGTKRKYRILVVRSCKCKRYTRKQNMTNAGGQPENKKSTKR</sequence>
<dbReference type="PROSITE" id="PS01225">
    <property type="entry name" value="CTCK_2"/>
    <property type="match status" value="1"/>
</dbReference>
<dbReference type="InterPro" id="IPR008835">
    <property type="entry name" value="Sclerostin/SOSTDC1"/>
</dbReference>
<dbReference type="GO" id="GO:0036122">
    <property type="term" value="F:BMP binding"/>
    <property type="evidence" value="ECO:0000318"/>
    <property type="project" value="GO_Central"/>
</dbReference>
<dbReference type="GO" id="GO:0030514">
    <property type="term" value="P:negative regulation of BMP signaling pathway"/>
    <property type="evidence" value="ECO:0000318"/>
    <property type="project" value="GO_Central"/>
</dbReference>
<dbReference type="HOGENOM" id="CLU_1436016_0_0_1"/>
<dbReference type="SUPFAM" id="SSF57501">
    <property type="entry name" value="Cystine-knot cytokines"/>
    <property type="match status" value="1"/>
</dbReference>
<name>A7SFF6_NEMVE</name>
<dbReference type="GO" id="GO:0005615">
    <property type="term" value="C:extracellular space"/>
    <property type="evidence" value="ECO:0000318"/>
    <property type="project" value="GO_Central"/>
</dbReference>
<dbReference type="InterPro" id="IPR006207">
    <property type="entry name" value="Cys_knot_C"/>
</dbReference>
<dbReference type="Gene3D" id="2.10.90.10">
    <property type="entry name" value="Cystine-knot cytokines"/>
    <property type="match status" value="1"/>
</dbReference>
<proteinExistence type="inferred from homology"/>
<dbReference type="Pfam" id="PF05463">
    <property type="entry name" value="Sclerostin"/>
    <property type="match status" value="1"/>
</dbReference>
<dbReference type="AlphaFoldDB" id="A7SFF6"/>
<evidence type="ECO:0000256" key="7">
    <source>
        <dbReference type="ARBA" id="ARBA00023180"/>
    </source>
</evidence>
<dbReference type="InterPro" id="IPR029034">
    <property type="entry name" value="Cystine-knot_cytokine"/>
</dbReference>
<dbReference type="KEGG" id="nve:5509070"/>
<feature type="chain" id="PRO_5002715227" description="CTCK domain-containing protein" evidence="10">
    <location>
        <begin position="25"/>
        <end position="189"/>
    </location>
</feature>